<protein>
    <submittedName>
        <fullName evidence="1">TIGR02285 family protein</fullName>
    </submittedName>
</protein>
<dbReference type="EMBL" id="JAEDAK010000001">
    <property type="protein sequence ID" value="MBH9575638.1"/>
    <property type="molecule type" value="Genomic_DNA"/>
</dbReference>
<dbReference type="SUPFAM" id="SSF53850">
    <property type="entry name" value="Periplasmic binding protein-like II"/>
    <property type="match status" value="1"/>
</dbReference>
<dbReference type="Proteomes" id="UP000613266">
    <property type="component" value="Unassembled WGS sequence"/>
</dbReference>
<keyword evidence="2" id="KW-1185">Reference proteome</keyword>
<dbReference type="NCBIfam" id="TIGR02285">
    <property type="entry name" value="TIGR02285 family protein"/>
    <property type="match status" value="1"/>
</dbReference>
<dbReference type="RefSeq" id="WP_198109242.1">
    <property type="nucleotide sequence ID" value="NZ_JAEDAK010000001.1"/>
</dbReference>
<name>A0A931J0X7_9BURK</name>
<comment type="caution">
    <text evidence="1">The sequence shown here is derived from an EMBL/GenBank/DDBJ whole genome shotgun (WGS) entry which is preliminary data.</text>
</comment>
<dbReference type="InterPro" id="IPR011972">
    <property type="entry name" value="CHP02285"/>
</dbReference>
<evidence type="ECO:0000313" key="2">
    <source>
        <dbReference type="Proteomes" id="UP000613266"/>
    </source>
</evidence>
<accession>A0A931J0X7</accession>
<evidence type="ECO:0000313" key="1">
    <source>
        <dbReference type="EMBL" id="MBH9575638.1"/>
    </source>
</evidence>
<reference evidence="1" key="1">
    <citation type="submission" date="2020-12" db="EMBL/GenBank/DDBJ databases">
        <title>The genome sequence of Inhella sp. 1Y17.</title>
        <authorList>
            <person name="Liu Y."/>
        </authorList>
    </citation>
    <scope>NUCLEOTIDE SEQUENCE</scope>
    <source>
        <strain evidence="1">1Y17</strain>
    </source>
</reference>
<gene>
    <name evidence="1" type="ORF">I7X39_01845</name>
</gene>
<dbReference type="AlphaFoldDB" id="A0A931J0X7"/>
<sequence length="299" mass="33435">MGFRPSSTFKRALRLVWAVWLPVVAHAQPELSWFVTDWPPLFIFAKGQPPSQPADLGEGQVDRVMAELIARLPAYQHRFESLNSRRLWRAMAEGRALCSAAALKTSERSALAYFTPHLRVAPPVLVVRAKGAERYVGADGRASLRALLERPDLHGRLEVDRSYGPQLDPLLAGSRTLPRDSTSRIGQMAELVAAGRVDYTLDFAHTIEYLRRQGRLREPLAALPLQEAGDWSLGYVACPRTPWGLAAITAIDQAIRQAAASRSYREAYIRWLPEPLRSEQQPLFEAFYDARAQGGPQIE</sequence>
<proteinExistence type="predicted"/>
<organism evidence="1 2">
    <name type="scientific">Inhella proteolytica</name>
    <dbReference type="NCBI Taxonomy" id="2795029"/>
    <lineage>
        <taxon>Bacteria</taxon>
        <taxon>Pseudomonadati</taxon>
        <taxon>Pseudomonadota</taxon>
        <taxon>Betaproteobacteria</taxon>
        <taxon>Burkholderiales</taxon>
        <taxon>Sphaerotilaceae</taxon>
        <taxon>Inhella</taxon>
    </lineage>
</organism>